<dbReference type="PROSITE" id="PS01008">
    <property type="entry name" value="DNAA"/>
    <property type="match status" value="1"/>
</dbReference>
<evidence type="ECO:0000256" key="11">
    <source>
        <dbReference type="RuleBase" id="RU004227"/>
    </source>
</evidence>
<dbReference type="GO" id="GO:0005524">
    <property type="term" value="F:ATP binding"/>
    <property type="evidence" value="ECO:0007669"/>
    <property type="project" value="UniProtKB-UniRule"/>
</dbReference>
<comment type="subcellular location">
    <subcellularLocation>
        <location evidence="8">Cytoplasm</location>
    </subcellularLocation>
</comment>
<proteinExistence type="inferred from homology"/>
<keyword evidence="4 8" id="KW-0547">Nucleotide-binding</keyword>
<dbReference type="CDD" id="cd00009">
    <property type="entry name" value="AAA"/>
    <property type="match status" value="1"/>
</dbReference>
<comment type="function">
    <text evidence="8 10">Plays an essential role in the initiation and regulation of chromosomal replication. ATP-DnaA binds to the origin of replication (oriC) to initiate formation of the DNA replication initiation complex once per cell cycle. Binds the DnaA box (a 9 base pair repeat at the origin) and separates the double-stranded (ds)DNA. Forms a right-handed helical filament on oriC DNA; dsDNA binds to the exterior of the filament while single-stranded (ss)DNA is stabiized in the filament's interior. The ATP-DnaA-oriC complex binds and stabilizes one strand of the AT-rich DNA unwinding element (DUE), permitting loading of DNA polymerase. After initiation quickly degrades to an ADP-DnaA complex that is not apt for DNA replication. Binds acidic phospholipids.</text>
</comment>
<dbReference type="SMART" id="SM00760">
    <property type="entry name" value="Bac_DnaA_C"/>
    <property type="match status" value="1"/>
</dbReference>
<keyword evidence="5 8" id="KW-0067">ATP-binding</keyword>
<dbReference type="InterPro" id="IPR010921">
    <property type="entry name" value="Trp_repressor/repl_initiator"/>
</dbReference>
<dbReference type="FunFam" id="1.10.8.60:FF:000003">
    <property type="entry name" value="Chromosomal replication initiator protein DnaA"/>
    <property type="match status" value="1"/>
</dbReference>
<comment type="domain">
    <text evidence="8">Domain I is involved in oligomerization and binding regulators, domain II is flexibile and of varying length in different bacteria, domain III forms the AAA+ region, while domain IV binds dsDNA.</text>
</comment>
<dbReference type="FunFam" id="1.10.1750.10:FF:000002">
    <property type="entry name" value="Chromosomal replication initiator protein DnaA"/>
    <property type="match status" value="1"/>
</dbReference>
<evidence type="ECO:0000256" key="8">
    <source>
        <dbReference type="HAMAP-Rule" id="MF_00377"/>
    </source>
</evidence>
<feature type="domain" description="Chromosomal replication initiator DnaA C-terminal" evidence="13">
    <location>
        <begin position="375"/>
        <end position="444"/>
    </location>
</feature>
<dbReference type="InterPro" id="IPR027417">
    <property type="entry name" value="P-loop_NTPase"/>
</dbReference>
<dbReference type="CDD" id="cd06571">
    <property type="entry name" value="Bac_DnaA_C"/>
    <property type="match status" value="1"/>
</dbReference>
<dbReference type="PANTHER" id="PTHR30050:SF2">
    <property type="entry name" value="CHROMOSOMAL REPLICATION INITIATOR PROTEIN DNAA"/>
    <property type="match status" value="1"/>
</dbReference>
<evidence type="ECO:0000256" key="9">
    <source>
        <dbReference type="NCBIfam" id="TIGR00362"/>
    </source>
</evidence>
<keyword evidence="7 8" id="KW-0238">DNA-binding</keyword>
<dbReference type="SMART" id="SM00382">
    <property type="entry name" value="AAA"/>
    <property type="match status" value="1"/>
</dbReference>
<feature type="domain" description="AAA+ ATPase" evidence="12">
    <location>
        <begin position="163"/>
        <end position="291"/>
    </location>
</feature>
<dbReference type="InterPro" id="IPR020591">
    <property type="entry name" value="Chromosome_initiator_DnaA-like"/>
</dbReference>
<feature type="region of interest" description="Domain I, interacts with DnaA modulators" evidence="8">
    <location>
        <begin position="1"/>
        <end position="91"/>
    </location>
</feature>
<dbReference type="EMBL" id="NAEP01000034">
    <property type="protein sequence ID" value="PDQ35436.1"/>
    <property type="molecule type" value="Genomic_DNA"/>
</dbReference>
<dbReference type="SUPFAM" id="SSF48295">
    <property type="entry name" value="TrpR-like"/>
    <property type="match status" value="1"/>
</dbReference>
<protein>
    <recommendedName>
        <fullName evidence="8 9">Chromosomal replication initiator protein DnaA</fullName>
    </recommendedName>
</protein>
<comment type="caution">
    <text evidence="8">Lacks conserved residue(s) required for the propagation of feature annotation.</text>
</comment>
<feature type="region of interest" description="Domain IV, binds dsDNA" evidence="8">
    <location>
        <begin position="347"/>
        <end position="472"/>
    </location>
</feature>
<feature type="binding site" evidence="8">
    <location>
        <position position="174"/>
    </location>
    <ligand>
        <name>ATP</name>
        <dbReference type="ChEBI" id="CHEBI:30616"/>
    </ligand>
</feature>
<evidence type="ECO:0000256" key="10">
    <source>
        <dbReference type="RuleBase" id="RU000577"/>
    </source>
</evidence>
<dbReference type="Pfam" id="PF00308">
    <property type="entry name" value="Bac_DnaA"/>
    <property type="match status" value="1"/>
</dbReference>
<dbReference type="GO" id="GO:0006275">
    <property type="term" value="P:regulation of DNA replication"/>
    <property type="evidence" value="ECO:0007669"/>
    <property type="project" value="UniProtKB-UniRule"/>
</dbReference>
<evidence type="ECO:0000256" key="2">
    <source>
        <dbReference type="ARBA" id="ARBA00022490"/>
    </source>
</evidence>
<keyword evidence="3 8" id="KW-0235">DNA replication</keyword>
<feature type="binding site" evidence="8">
    <location>
        <position position="178"/>
    </location>
    <ligand>
        <name>ATP</name>
        <dbReference type="ChEBI" id="CHEBI:30616"/>
    </ligand>
</feature>
<feature type="region of interest" description="Domain III, AAA+ region" evidence="8">
    <location>
        <begin position="130"/>
        <end position="346"/>
    </location>
</feature>
<dbReference type="Pfam" id="PF08299">
    <property type="entry name" value="Bac_DnaA_C"/>
    <property type="match status" value="1"/>
</dbReference>
<keyword evidence="6 8" id="KW-0446">Lipid-binding</keyword>
<dbReference type="NCBIfam" id="TIGR00362">
    <property type="entry name" value="DnaA"/>
    <property type="match status" value="1"/>
</dbReference>
<sequence>MTEQPISETWGVILDLLRDDPEVTPMLQGFLSLVEPKGIAAATLYLEVPNDFTASILNQRMRIPLLRAMDSLTGSATATSFYVVVNPELEPNDGDVLPPFTEVFSEPSETHITAPPIFDAAVPKDPHQTRLNPKYAFESFVIGQSNRFAHAAAVAVAEAPAKAYNPLFIYGDSGLGKTHLLHAIGHYAMNLYAGIRVRYVSSEEFTNDFINSIANNRGSMFQQQYRNIDILLIDDIQFLQGKAETQEAFFHTFNTLHDHNKQVVITSDLPPKHLTGFEDRMRSRFEWGLITDVQAPDLETRIAILRKKAQSERLQVPDEILEYMASKVSSNIRELEGTLIRVTAFASLNRTSVDMPLVQTVLKDLISDDADNIVSPTAIITATADYFKLTVDDLYGSSRSQAVATSRQIAMYLCRELTNLSLPKIGQLFGNRDHTTVMYANKKISDLMKERRSIYNQVTELTARIKQTNRFK</sequence>
<evidence type="ECO:0000256" key="3">
    <source>
        <dbReference type="ARBA" id="ARBA00022705"/>
    </source>
</evidence>
<dbReference type="NCBIfam" id="NF010686">
    <property type="entry name" value="PRK14086.1"/>
    <property type="match status" value="1"/>
</dbReference>
<reference evidence="15" key="1">
    <citation type="submission" date="2017-03" db="EMBL/GenBank/DDBJ databases">
        <authorList>
            <person name="Lund M.B."/>
        </authorList>
    </citation>
    <scope>NUCLEOTIDE SEQUENCE [LARGE SCALE GENOMIC DNA]</scope>
</reference>
<dbReference type="AlphaFoldDB" id="A0A2A6FS45"/>
<dbReference type="InterPro" id="IPR001957">
    <property type="entry name" value="Chromosome_initiator_DnaA"/>
</dbReference>
<dbReference type="Gene3D" id="3.40.50.300">
    <property type="entry name" value="P-loop containing nucleotide triphosphate hydrolases"/>
    <property type="match status" value="1"/>
</dbReference>
<evidence type="ECO:0000256" key="6">
    <source>
        <dbReference type="ARBA" id="ARBA00023121"/>
    </source>
</evidence>
<accession>A0A2A6FS45</accession>
<dbReference type="HAMAP" id="MF_00377">
    <property type="entry name" value="DnaA_bact"/>
    <property type="match status" value="1"/>
</dbReference>
<name>A0A2A6FS45_9MICO</name>
<dbReference type="Gene3D" id="1.10.8.60">
    <property type="match status" value="1"/>
</dbReference>
<dbReference type="Gene3D" id="1.10.1750.10">
    <property type="match status" value="1"/>
</dbReference>
<evidence type="ECO:0000313" key="14">
    <source>
        <dbReference type="EMBL" id="PDQ35436.1"/>
    </source>
</evidence>
<dbReference type="GO" id="GO:0005886">
    <property type="term" value="C:plasma membrane"/>
    <property type="evidence" value="ECO:0007669"/>
    <property type="project" value="TreeGrafter"/>
</dbReference>
<feature type="binding site" evidence="8">
    <location>
        <position position="177"/>
    </location>
    <ligand>
        <name>ATP</name>
        <dbReference type="ChEBI" id="CHEBI:30616"/>
    </ligand>
</feature>
<keyword evidence="2 8" id="KW-0963">Cytoplasm</keyword>
<dbReference type="GO" id="GO:0003688">
    <property type="term" value="F:DNA replication origin binding"/>
    <property type="evidence" value="ECO:0007669"/>
    <property type="project" value="UniProtKB-UniRule"/>
</dbReference>
<dbReference type="GO" id="GO:0008289">
    <property type="term" value="F:lipid binding"/>
    <property type="evidence" value="ECO:0007669"/>
    <property type="project" value="UniProtKB-KW"/>
</dbReference>
<evidence type="ECO:0000256" key="1">
    <source>
        <dbReference type="ARBA" id="ARBA00006583"/>
    </source>
</evidence>
<dbReference type="PRINTS" id="PR00051">
    <property type="entry name" value="DNAA"/>
</dbReference>
<dbReference type="SUPFAM" id="SSF52540">
    <property type="entry name" value="P-loop containing nucleoside triphosphate hydrolases"/>
    <property type="match status" value="1"/>
</dbReference>
<evidence type="ECO:0000259" key="12">
    <source>
        <dbReference type="SMART" id="SM00382"/>
    </source>
</evidence>
<evidence type="ECO:0000256" key="4">
    <source>
        <dbReference type="ARBA" id="ARBA00022741"/>
    </source>
</evidence>
<feature type="binding site" evidence="8">
    <location>
        <position position="176"/>
    </location>
    <ligand>
        <name>ATP</name>
        <dbReference type="ChEBI" id="CHEBI:30616"/>
    </ligand>
</feature>
<organism evidence="14 15">
    <name type="scientific">Candidatus Lumbricidiphila eiseniae</name>
    <dbReference type="NCBI Taxonomy" id="1969409"/>
    <lineage>
        <taxon>Bacteria</taxon>
        <taxon>Bacillati</taxon>
        <taxon>Actinomycetota</taxon>
        <taxon>Actinomycetes</taxon>
        <taxon>Micrococcales</taxon>
        <taxon>Microbacteriaceae</taxon>
        <taxon>Candidatus Lumbricidiphila</taxon>
    </lineage>
</organism>
<comment type="caution">
    <text evidence="14">The sequence shown here is derived from an EMBL/GenBank/DDBJ whole genome shotgun (WGS) entry which is preliminary data.</text>
</comment>
<evidence type="ECO:0000256" key="7">
    <source>
        <dbReference type="ARBA" id="ARBA00023125"/>
    </source>
</evidence>
<dbReference type="InterPro" id="IPR013317">
    <property type="entry name" value="DnaA_dom"/>
</dbReference>
<comment type="subunit">
    <text evidence="8">Oligomerizes as a right-handed, spiral filament on DNA at oriC.</text>
</comment>
<dbReference type="PANTHER" id="PTHR30050">
    <property type="entry name" value="CHROMOSOMAL REPLICATION INITIATOR PROTEIN DNAA"/>
    <property type="match status" value="1"/>
</dbReference>
<gene>
    <name evidence="8" type="primary">dnaA</name>
    <name evidence="14" type="ORF">B5766_06330</name>
</gene>
<dbReference type="InterPro" id="IPR018312">
    <property type="entry name" value="Chromosome_initiator_DnaA_CS"/>
</dbReference>
<dbReference type="FunFam" id="3.40.50.300:FF:000150">
    <property type="entry name" value="Chromosomal replication initiator protein DnaA"/>
    <property type="match status" value="1"/>
</dbReference>
<dbReference type="InterPro" id="IPR003593">
    <property type="entry name" value="AAA+_ATPase"/>
</dbReference>
<comment type="similarity">
    <text evidence="1 8 11">Belongs to the DnaA family.</text>
</comment>
<evidence type="ECO:0000259" key="13">
    <source>
        <dbReference type="SMART" id="SM00760"/>
    </source>
</evidence>
<dbReference type="GO" id="GO:0006270">
    <property type="term" value="P:DNA replication initiation"/>
    <property type="evidence" value="ECO:0007669"/>
    <property type="project" value="UniProtKB-UniRule"/>
</dbReference>
<dbReference type="Proteomes" id="UP000219994">
    <property type="component" value="Unassembled WGS sequence"/>
</dbReference>
<evidence type="ECO:0000313" key="15">
    <source>
        <dbReference type="Proteomes" id="UP000219994"/>
    </source>
</evidence>
<dbReference type="GO" id="GO:0005737">
    <property type="term" value="C:cytoplasm"/>
    <property type="evidence" value="ECO:0007669"/>
    <property type="project" value="UniProtKB-SubCell"/>
</dbReference>
<evidence type="ECO:0000256" key="5">
    <source>
        <dbReference type="ARBA" id="ARBA00022840"/>
    </source>
</evidence>
<dbReference type="InterPro" id="IPR013159">
    <property type="entry name" value="DnaA_C"/>
</dbReference>